<keyword evidence="5" id="KW-0472">Membrane</keyword>
<evidence type="ECO:0000259" key="6">
    <source>
        <dbReference type="Pfam" id="PF00852"/>
    </source>
</evidence>
<dbReference type="KEGG" id="olu:OSTLU_93448"/>
<dbReference type="HOGENOM" id="CLU_647929_0_0_1"/>
<evidence type="ECO:0000256" key="2">
    <source>
        <dbReference type="ARBA" id="ARBA00008919"/>
    </source>
</evidence>
<keyword evidence="5" id="KW-0812">Transmembrane</keyword>
<keyword evidence="8" id="KW-1185">Reference proteome</keyword>
<proteinExistence type="inferred from homology"/>
<evidence type="ECO:0000313" key="7">
    <source>
        <dbReference type="EMBL" id="ABO98764.1"/>
    </source>
</evidence>
<dbReference type="EC" id="2.4.1.-" evidence="5"/>
<sequence>MPADAWDSTYVKGFGRLFTPGACVEKVVIGCDGDKRADVRVFSQSGYLWRGKNKGKDGSYAKPAKIDPGQVDVYMAHEAVATFGKDLQNPKVVREFDYVGYFDQKRSAIWWPFGPSLDSMAEDFPAYTIPHSERIPAVAWIAIDCLPPRPGIVVGLAEHFPTFSMGNCFNNYHLPRNLPGRGVENLEYQSKMARYMFYFAVENAPMCQGYMTEKVWMALARGSIPIYTGHDSFTELMPTKKSYIDLRDYDSFEALAAELEAIASDESRYNEYTSWRYDHPSTWSPGFRKLLRVQSTDIKVGLCAVLAKGPTVFPKADKMGGCSSDADLLGVKHGDFGAYIEAARFRSKHHETGVPRSPLDFLQRVSCKDEQEKEFMGDCFVRRDAPVPPEIPLLLAARDRAQWNRREKRIEDRAIDATADETAN</sequence>
<dbReference type="STRING" id="436017.A4S4P4"/>
<dbReference type="GO" id="GO:0046920">
    <property type="term" value="F:alpha-(1-&gt;3)-fucosyltransferase activity"/>
    <property type="evidence" value="ECO:0007669"/>
    <property type="project" value="TreeGrafter"/>
</dbReference>
<comment type="similarity">
    <text evidence="2 5">Belongs to the glycosyltransferase 10 family.</text>
</comment>
<dbReference type="EMBL" id="CP000591">
    <property type="protein sequence ID" value="ABO98764.1"/>
    <property type="molecule type" value="Genomic_DNA"/>
</dbReference>
<comment type="pathway">
    <text evidence="1">Protein modification; protein glycosylation.</text>
</comment>
<evidence type="ECO:0000313" key="8">
    <source>
        <dbReference type="Proteomes" id="UP000001568"/>
    </source>
</evidence>
<dbReference type="GeneID" id="5004595"/>
<dbReference type="OMA" id="AWIAIDC"/>
<dbReference type="RefSeq" id="XP_001420471.1">
    <property type="nucleotide sequence ID" value="XM_001420434.1"/>
</dbReference>
<evidence type="ECO:0000256" key="4">
    <source>
        <dbReference type="ARBA" id="ARBA00022679"/>
    </source>
</evidence>
<dbReference type="SUPFAM" id="SSF53756">
    <property type="entry name" value="UDP-Glycosyltransferase/glycogen phosphorylase"/>
    <property type="match status" value="1"/>
</dbReference>
<dbReference type="InterPro" id="IPR055270">
    <property type="entry name" value="Glyco_tran_10_C"/>
</dbReference>
<dbReference type="PANTHER" id="PTHR11929:SF194">
    <property type="entry name" value="ALPHA-(1,3)-FUCOSYLTRANSFERASE 10"/>
    <property type="match status" value="1"/>
</dbReference>
<accession>A4S4P4</accession>
<dbReference type="Gramene" id="ABO98764">
    <property type="protein sequence ID" value="ABO98764"/>
    <property type="gene ID" value="OSTLU_93448"/>
</dbReference>
<protein>
    <recommendedName>
        <fullName evidence="5">Fucosyltransferase</fullName>
        <ecNumber evidence="5">2.4.1.-</ecNumber>
    </recommendedName>
</protein>
<dbReference type="Proteomes" id="UP000001568">
    <property type="component" value="Chromosome 11"/>
</dbReference>
<dbReference type="OrthoDB" id="498742at2759"/>
<dbReference type="InterPro" id="IPR038577">
    <property type="entry name" value="GT10-like_C_sf"/>
</dbReference>
<keyword evidence="4 5" id="KW-0808">Transferase</keyword>
<dbReference type="GO" id="GO:0032580">
    <property type="term" value="C:Golgi cisterna membrane"/>
    <property type="evidence" value="ECO:0007669"/>
    <property type="project" value="UniProtKB-SubCell"/>
</dbReference>
<dbReference type="eggNOG" id="KOG2619">
    <property type="taxonomic scope" value="Eukaryota"/>
</dbReference>
<evidence type="ECO:0000256" key="5">
    <source>
        <dbReference type="RuleBase" id="RU003832"/>
    </source>
</evidence>
<organism evidence="7 8">
    <name type="scientific">Ostreococcus lucimarinus (strain CCE9901)</name>
    <dbReference type="NCBI Taxonomy" id="436017"/>
    <lineage>
        <taxon>Eukaryota</taxon>
        <taxon>Viridiplantae</taxon>
        <taxon>Chlorophyta</taxon>
        <taxon>Mamiellophyceae</taxon>
        <taxon>Mamiellales</taxon>
        <taxon>Bathycoccaceae</taxon>
        <taxon>Ostreococcus</taxon>
    </lineage>
</organism>
<name>A4S4P4_OSTLU</name>
<keyword evidence="5" id="KW-0333">Golgi apparatus</keyword>
<evidence type="ECO:0000256" key="3">
    <source>
        <dbReference type="ARBA" id="ARBA00022676"/>
    </source>
</evidence>
<dbReference type="PANTHER" id="PTHR11929">
    <property type="entry name" value="ALPHA- 1,3 -FUCOSYLTRANSFERASE"/>
    <property type="match status" value="1"/>
</dbReference>
<dbReference type="InterPro" id="IPR001503">
    <property type="entry name" value="Glyco_trans_10"/>
</dbReference>
<evidence type="ECO:0000256" key="1">
    <source>
        <dbReference type="ARBA" id="ARBA00004922"/>
    </source>
</evidence>
<dbReference type="Pfam" id="PF00852">
    <property type="entry name" value="Glyco_transf_10"/>
    <property type="match status" value="1"/>
</dbReference>
<dbReference type="AlphaFoldDB" id="A4S4P4"/>
<dbReference type="CAZy" id="GT10">
    <property type="family name" value="Glycosyltransferase Family 10"/>
</dbReference>
<dbReference type="UniPathway" id="UPA00378"/>
<gene>
    <name evidence="7" type="ORF">OSTLU_93448</name>
</gene>
<feature type="domain" description="Fucosyltransferase C-terminal" evidence="6">
    <location>
        <begin position="137"/>
        <end position="279"/>
    </location>
</feature>
<keyword evidence="3 5" id="KW-0328">Glycosyltransferase</keyword>
<comment type="subcellular location">
    <subcellularLocation>
        <location evidence="5">Golgi apparatus</location>
        <location evidence="5">Golgi stack membrane</location>
        <topology evidence="5">Single-pass type II membrane protein</topology>
    </subcellularLocation>
</comment>
<reference evidence="7 8" key="1">
    <citation type="journal article" date="2007" name="Proc. Natl. Acad. Sci. U.S.A.">
        <title>The tiny eukaryote Ostreococcus provides genomic insights into the paradox of plankton speciation.</title>
        <authorList>
            <person name="Palenik B."/>
            <person name="Grimwood J."/>
            <person name="Aerts A."/>
            <person name="Rouze P."/>
            <person name="Salamov A."/>
            <person name="Putnam N."/>
            <person name="Dupont C."/>
            <person name="Jorgensen R."/>
            <person name="Derelle E."/>
            <person name="Rombauts S."/>
            <person name="Zhou K."/>
            <person name="Otillar R."/>
            <person name="Merchant S.S."/>
            <person name="Podell S."/>
            <person name="Gaasterland T."/>
            <person name="Napoli C."/>
            <person name="Gendler K."/>
            <person name="Manuell A."/>
            <person name="Tai V."/>
            <person name="Vallon O."/>
            <person name="Piganeau G."/>
            <person name="Jancek S."/>
            <person name="Heijde M."/>
            <person name="Jabbari K."/>
            <person name="Bowler C."/>
            <person name="Lohr M."/>
            <person name="Robbens S."/>
            <person name="Werner G."/>
            <person name="Dubchak I."/>
            <person name="Pazour G.J."/>
            <person name="Ren Q."/>
            <person name="Paulsen I."/>
            <person name="Delwiche C."/>
            <person name="Schmutz J."/>
            <person name="Rokhsar D."/>
            <person name="Van de Peer Y."/>
            <person name="Moreau H."/>
            <person name="Grigoriev I.V."/>
        </authorList>
    </citation>
    <scope>NUCLEOTIDE SEQUENCE [LARGE SCALE GENOMIC DNA]</scope>
    <source>
        <strain evidence="7 8">CCE9901</strain>
    </source>
</reference>
<dbReference type="Gene3D" id="3.40.50.11660">
    <property type="entry name" value="Glycosyl transferase family 10, C-terminal domain"/>
    <property type="match status" value="1"/>
</dbReference>